<keyword evidence="1 4" id="KW-0560">Oxidoreductase</keyword>
<proteinExistence type="predicted"/>
<dbReference type="Gene3D" id="3.30.360.10">
    <property type="entry name" value="Dihydrodipicolinate Reductase, domain 2"/>
    <property type="match status" value="1"/>
</dbReference>
<reference evidence="4" key="1">
    <citation type="submission" date="2017-02" db="EMBL/GenBank/DDBJ databases">
        <title>Delving into the versatile metabolic prowess of the omnipresent phylum Bacteroidetes.</title>
        <authorList>
            <person name="Nobu M.K."/>
            <person name="Mei R."/>
            <person name="Narihiro T."/>
            <person name="Kuroda K."/>
            <person name="Liu W.-T."/>
        </authorList>
    </citation>
    <scope>NUCLEOTIDE SEQUENCE</scope>
    <source>
        <strain evidence="4">ADurb.Bin276</strain>
    </source>
</reference>
<dbReference type="EMBL" id="MWBQ01000210">
    <property type="protein sequence ID" value="OQA54456.1"/>
    <property type="molecule type" value="Genomic_DNA"/>
</dbReference>
<dbReference type="InterPro" id="IPR036291">
    <property type="entry name" value="NAD(P)-bd_dom_sf"/>
</dbReference>
<dbReference type="PANTHER" id="PTHR43818:SF11">
    <property type="entry name" value="BCDNA.GH03377"/>
    <property type="match status" value="1"/>
</dbReference>
<dbReference type="Gene3D" id="3.40.50.720">
    <property type="entry name" value="NAD(P)-binding Rossmann-like Domain"/>
    <property type="match status" value="1"/>
</dbReference>
<feature type="domain" description="GFO/IDH/MocA-like oxidoreductase" evidence="3">
    <location>
        <begin position="131"/>
        <end position="279"/>
    </location>
</feature>
<dbReference type="AlphaFoldDB" id="A0A1V5SIT0"/>
<evidence type="ECO:0000313" key="4">
    <source>
        <dbReference type="EMBL" id="OQA54456.1"/>
    </source>
</evidence>
<dbReference type="SUPFAM" id="SSF55347">
    <property type="entry name" value="Glyceraldehyde-3-phosphate dehydrogenase-like, C-terminal domain"/>
    <property type="match status" value="1"/>
</dbReference>
<dbReference type="SUPFAM" id="SSF51735">
    <property type="entry name" value="NAD(P)-binding Rossmann-fold domains"/>
    <property type="match status" value="1"/>
</dbReference>
<dbReference type="GO" id="GO:0050112">
    <property type="term" value="F:inositol 2-dehydrogenase (NAD+) activity"/>
    <property type="evidence" value="ECO:0007669"/>
    <property type="project" value="UniProtKB-EC"/>
</dbReference>
<name>A0A1V5SIT0_9BACT</name>
<dbReference type="EC" id="1.1.1.18" evidence="4"/>
<evidence type="ECO:0000259" key="3">
    <source>
        <dbReference type="Pfam" id="PF22725"/>
    </source>
</evidence>
<dbReference type="InterPro" id="IPR055170">
    <property type="entry name" value="GFO_IDH_MocA-like_dom"/>
</dbReference>
<dbReference type="Proteomes" id="UP000485569">
    <property type="component" value="Unassembled WGS sequence"/>
</dbReference>
<accession>A0A1V5SIT0</accession>
<dbReference type="Pfam" id="PF01408">
    <property type="entry name" value="GFO_IDH_MocA"/>
    <property type="match status" value="1"/>
</dbReference>
<dbReference type="Pfam" id="PF22725">
    <property type="entry name" value="GFO_IDH_MocA_C3"/>
    <property type="match status" value="1"/>
</dbReference>
<dbReference type="PANTHER" id="PTHR43818">
    <property type="entry name" value="BCDNA.GH03377"/>
    <property type="match status" value="1"/>
</dbReference>
<dbReference type="InterPro" id="IPR000683">
    <property type="entry name" value="Gfo/Idh/MocA-like_OxRdtase_N"/>
</dbReference>
<gene>
    <name evidence="4" type="primary">iolG_3</name>
    <name evidence="4" type="ORF">BWY41_02055</name>
</gene>
<organism evidence="4">
    <name type="scientific">Candidatus Atribacter allofermentans</name>
    <dbReference type="NCBI Taxonomy" id="1852833"/>
    <lineage>
        <taxon>Bacteria</taxon>
        <taxon>Pseudomonadati</taxon>
        <taxon>Atribacterota</taxon>
        <taxon>Atribacteria</taxon>
        <taxon>Atribacterales</taxon>
        <taxon>Atribacteraceae</taxon>
        <taxon>Atribacter</taxon>
    </lineage>
</organism>
<sequence>MERIKVGIIGTGFVGTVHIDALRRLGFVEVVAVAEANEELAQKKAADFFIPRAYGNYHDLINDPDVQVIHNCTPNHLHLEINTAIIQAGKHIFSEKPLGMNRFESSKMLELAEKYRVVHGVNFNYRMYPLVQDMKHRIQKGELGKVNLIHGSYLQDWLFYETDYNWRIEPKYGGATRAIGDIGSHWCDLAQTLTGLKITKVFADLSTVIPVRKKSKIVETFSENREPTDYEEIPIQSEDWGAVLIRLENGASGVFYVSQISAGRKCCLNIEIDGSNQSFYWNQEEGDRMWIGYRNQPNSYFMRDPNQLDPKCRGYVLAPGGHPEGWLDSLKNSLLAYYRAVLDAKNASNKKPDYATFHDGYDISCIVDAIVESQQKGKWVKVAR</sequence>
<evidence type="ECO:0000259" key="2">
    <source>
        <dbReference type="Pfam" id="PF01408"/>
    </source>
</evidence>
<dbReference type="InterPro" id="IPR050463">
    <property type="entry name" value="Gfo/Idh/MocA_oxidrdct_glycsds"/>
</dbReference>
<protein>
    <submittedName>
        <fullName evidence="4">Inositol 2-dehydrogenase</fullName>
        <ecNumber evidence="4">1.1.1.18</ecNumber>
    </submittedName>
</protein>
<dbReference type="GO" id="GO:0000166">
    <property type="term" value="F:nucleotide binding"/>
    <property type="evidence" value="ECO:0007669"/>
    <property type="project" value="InterPro"/>
</dbReference>
<evidence type="ECO:0000256" key="1">
    <source>
        <dbReference type="ARBA" id="ARBA00023002"/>
    </source>
</evidence>
<feature type="domain" description="Gfo/Idh/MocA-like oxidoreductase N-terminal" evidence="2">
    <location>
        <begin position="4"/>
        <end position="123"/>
    </location>
</feature>
<comment type="caution">
    <text evidence="4">The sequence shown here is derived from an EMBL/GenBank/DDBJ whole genome shotgun (WGS) entry which is preliminary data.</text>
</comment>